<accession>A0A0F4GU00</accession>
<keyword evidence="3" id="KW-1185">Reference proteome</keyword>
<feature type="chain" id="PRO_5002468834" evidence="1">
    <location>
        <begin position="21"/>
        <end position="205"/>
    </location>
</feature>
<evidence type="ECO:0000313" key="2">
    <source>
        <dbReference type="EMBL" id="KJY00892.1"/>
    </source>
</evidence>
<dbReference type="OrthoDB" id="5410926at2759"/>
<dbReference type="STRING" id="1047168.A0A0F4GU00"/>
<gene>
    <name evidence="2" type="ORF">TI39_contig307g00002</name>
</gene>
<dbReference type="AlphaFoldDB" id="A0A0F4GU00"/>
<dbReference type="Proteomes" id="UP000033647">
    <property type="component" value="Unassembled WGS sequence"/>
</dbReference>
<reference evidence="2 3" key="1">
    <citation type="submission" date="2015-03" db="EMBL/GenBank/DDBJ databases">
        <title>RNA-seq based gene annotation and comparative genomics of four Zymoseptoria species reveal species-specific pathogenicity related genes and transposable element activity.</title>
        <authorList>
            <person name="Grandaubert J."/>
            <person name="Bhattacharyya A."/>
            <person name="Stukenbrock E.H."/>
        </authorList>
    </citation>
    <scope>NUCLEOTIDE SEQUENCE [LARGE SCALE GENOMIC DNA]</scope>
    <source>
        <strain evidence="2 3">Zb18110</strain>
    </source>
</reference>
<proteinExistence type="predicted"/>
<protein>
    <submittedName>
        <fullName evidence="2">Uncharacterized protein</fullName>
    </submittedName>
</protein>
<name>A0A0F4GU00_9PEZI</name>
<organism evidence="2 3">
    <name type="scientific">Zymoseptoria brevis</name>
    <dbReference type="NCBI Taxonomy" id="1047168"/>
    <lineage>
        <taxon>Eukaryota</taxon>
        <taxon>Fungi</taxon>
        <taxon>Dikarya</taxon>
        <taxon>Ascomycota</taxon>
        <taxon>Pezizomycotina</taxon>
        <taxon>Dothideomycetes</taxon>
        <taxon>Dothideomycetidae</taxon>
        <taxon>Mycosphaerellales</taxon>
        <taxon>Mycosphaerellaceae</taxon>
        <taxon>Zymoseptoria</taxon>
    </lineage>
</organism>
<evidence type="ECO:0000313" key="3">
    <source>
        <dbReference type="Proteomes" id="UP000033647"/>
    </source>
</evidence>
<keyword evidence="1" id="KW-0732">Signal</keyword>
<comment type="caution">
    <text evidence="2">The sequence shown here is derived from an EMBL/GenBank/DDBJ whole genome shotgun (WGS) entry which is preliminary data.</text>
</comment>
<dbReference type="EMBL" id="LAFY01000299">
    <property type="protein sequence ID" value="KJY00892.1"/>
    <property type="molecule type" value="Genomic_DNA"/>
</dbReference>
<dbReference type="PANTHER" id="PTHR39599:SF1">
    <property type="entry name" value="GPI-ANCHORED PROTEIN (EUROFUNG)"/>
    <property type="match status" value="1"/>
</dbReference>
<evidence type="ECO:0000256" key="1">
    <source>
        <dbReference type="SAM" id="SignalP"/>
    </source>
</evidence>
<dbReference type="PANTHER" id="PTHR39599">
    <property type="entry name" value="GPI-ANCHORED PROTEIN (EUROFUNG)-RELATED-RELATED"/>
    <property type="match status" value="1"/>
</dbReference>
<feature type="signal peptide" evidence="1">
    <location>
        <begin position="1"/>
        <end position="20"/>
    </location>
</feature>
<sequence length="205" mass="20396">MRLSTLHILPTVLLASVVTALQLPDIQPFLAALPDVFQSYLATPIQNTTAQELLKRQSTNSCPNGFNSCANLGAAGLCCMSNAVCSADNAGHVACCPSRAVCTGTIGGVITAGTINGDGGLVGGATGVGQTVTTSFQLAGTTTNGGGLVQATATPTTNPGVATGNGGFIIDGGNTVAVPARGVRRAEIPGIVAAAVIYLLEFLPL</sequence>